<proteinExistence type="predicted"/>
<reference evidence="3" key="1">
    <citation type="submission" date="2021-02" db="EMBL/GenBank/DDBJ databases">
        <authorList>
            <person name="Dougan E. K."/>
            <person name="Rhodes N."/>
            <person name="Thang M."/>
            <person name="Chan C."/>
        </authorList>
    </citation>
    <scope>NUCLEOTIDE SEQUENCE</scope>
</reference>
<keyword evidence="5" id="KW-1185">Reference proteome</keyword>
<gene>
    <name evidence="2" type="ORF">PGLA1383_LOCUS25130</name>
    <name evidence="3" type="ORF">PGLA2088_LOCUS11172</name>
</gene>
<protein>
    <submittedName>
        <fullName evidence="3">Uncharacterized protein</fullName>
    </submittedName>
</protein>
<accession>A0A813IRE3</accession>
<organism evidence="3 4">
    <name type="scientific">Polarella glacialis</name>
    <name type="common">Dinoflagellate</name>
    <dbReference type="NCBI Taxonomy" id="89957"/>
    <lineage>
        <taxon>Eukaryota</taxon>
        <taxon>Sar</taxon>
        <taxon>Alveolata</taxon>
        <taxon>Dinophyceae</taxon>
        <taxon>Suessiales</taxon>
        <taxon>Suessiaceae</taxon>
        <taxon>Polarella</taxon>
    </lineage>
</organism>
<keyword evidence="1" id="KW-0732">Signal</keyword>
<evidence type="ECO:0000313" key="3">
    <source>
        <dbReference type="EMBL" id="CAE8654707.1"/>
    </source>
</evidence>
<feature type="chain" id="PRO_5035682269" evidence="1">
    <location>
        <begin position="21"/>
        <end position="134"/>
    </location>
</feature>
<evidence type="ECO:0000256" key="1">
    <source>
        <dbReference type="SAM" id="SignalP"/>
    </source>
</evidence>
<dbReference type="AlphaFoldDB" id="A0A813IRE3"/>
<name>A0A813IRE3_POLGL</name>
<comment type="caution">
    <text evidence="3">The sequence shown here is derived from an EMBL/GenBank/DDBJ whole genome shotgun (WGS) entry which is preliminary data.</text>
</comment>
<evidence type="ECO:0000313" key="2">
    <source>
        <dbReference type="EMBL" id="CAE8607190.1"/>
    </source>
</evidence>
<dbReference type="Proteomes" id="UP000654075">
    <property type="component" value="Unassembled WGS sequence"/>
</dbReference>
<sequence length="134" mass="13653">MRLQWMVARSVLFLASFALGAPSVNSLCHHIQPTLPSSSAGSVAEPESCTEFGVPGGCGDFGAHEGSCAAASFAHCCLTRRCVQPMHAAGHCDKGFKLSETWVGLGSCSSCARPCPGKGIACSASSNSIPGGHV</sequence>
<evidence type="ECO:0000313" key="4">
    <source>
        <dbReference type="Proteomes" id="UP000626109"/>
    </source>
</evidence>
<feature type="signal peptide" evidence="1">
    <location>
        <begin position="1"/>
        <end position="20"/>
    </location>
</feature>
<dbReference type="EMBL" id="CAJNNV010020791">
    <property type="protein sequence ID" value="CAE8607190.1"/>
    <property type="molecule type" value="Genomic_DNA"/>
</dbReference>
<dbReference type="Proteomes" id="UP000626109">
    <property type="component" value="Unassembled WGS sequence"/>
</dbReference>
<evidence type="ECO:0000313" key="5">
    <source>
        <dbReference type="Proteomes" id="UP000654075"/>
    </source>
</evidence>
<dbReference type="EMBL" id="CAJNNW010012788">
    <property type="protein sequence ID" value="CAE8654707.1"/>
    <property type="molecule type" value="Genomic_DNA"/>
</dbReference>